<gene>
    <name evidence="12" type="ORF">FISHEDRAFT_75109</name>
</gene>
<evidence type="ECO:0000256" key="7">
    <source>
        <dbReference type="ARBA" id="ARBA00034617"/>
    </source>
</evidence>
<dbReference type="GO" id="GO:0005737">
    <property type="term" value="C:cytoplasm"/>
    <property type="evidence" value="ECO:0007669"/>
    <property type="project" value="TreeGrafter"/>
</dbReference>
<reference evidence="12 13" key="1">
    <citation type="journal article" date="2015" name="Fungal Genet. Biol.">
        <title>Evolution of novel wood decay mechanisms in Agaricales revealed by the genome sequences of Fistulina hepatica and Cylindrobasidium torrendii.</title>
        <authorList>
            <person name="Floudas D."/>
            <person name="Held B.W."/>
            <person name="Riley R."/>
            <person name="Nagy L.G."/>
            <person name="Koehler G."/>
            <person name="Ransdell A.S."/>
            <person name="Younus H."/>
            <person name="Chow J."/>
            <person name="Chiniquy J."/>
            <person name="Lipzen A."/>
            <person name="Tritt A."/>
            <person name="Sun H."/>
            <person name="Haridas S."/>
            <person name="LaButti K."/>
            <person name="Ohm R.A."/>
            <person name="Kues U."/>
            <person name="Blanchette R.A."/>
            <person name="Grigoriev I.V."/>
            <person name="Minto R.E."/>
            <person name="Hibbett D.S."/>
        </authorList>
    </citation>
    <scope>NUCLEOTIDE SEQUENCE [LARGE SCALE GENOMIC DNA]</scope>
    <source>
        <strain evidence="12 13">ATCC 64428</strain>
    </source>
</reference>
<dbReference type="GO" id="GO:0003677">
    <property type="term" value="F:DNA binding"/>
    <property type="evidence" value="ECO:0007669"/>
    <property type="project" value="UniProtKB-KW"/>
</dbReference>
<dbReference type="GO" id="GO:0016787">
    <property type="term" value="F:hydrolase activity"/>
    <property type="evidence" value="ECO:0007669"/>
    <property type="project" value="UniProtKB-KW"/>
</dbReference>
<dbReference type="Pfam" id="PF00271">
    <property type="entry name" value="Helicase_C"/>
    <property type="match status" value="1"/>
</dbReference>
<dbReference type="EC" id="5.6.2.4" evidence="8"/>
<dbReference type="GO" id="GO:0005634">
    <property type="term" value="C:nucleus"/>
    <property type="evidence" value="ECO:0007669"/>
    <property type="project" value="TreeGrafter"/>
</dbReference>
<evidence type="ECO:0000313" key="13">
    <source>
        <dbReference type="Proteomes" id="UP000054144"/>
    </source>
</evidence>
<keyword evidence="2" id="KW-0547">Nucleotide-binding</keyword>
<protein>
    <recommendedName>
        <fullName evidence="8">DNA 3'-5' helicase</fullName>
        <ecNumber evidence="8">5.6.2.4</ecNumber>
    </recommendedName>
</protein>
<evidence type="ECO:0000313" key="12">
    <source>
        <dbReference type="EMBL" id="KIY46990.1"/>
    </source>
</evidence>
<keyword evidence="6" id="KW-0539">Nucleus</keyword>
<dbReference type="Proteomes" id="UP000054144">
    <property type="component" value="Unassembled WGS sequence"/>
</dbReference>
<keyword evidence="5" id="KW-0413">Isomerase</keyword>
<evidence type="ECO:0000256" key="3">
    <source>
        <dbReference type="ARBA" id="ARBA00022840"/>
    </source>
</evidence>
<evidence type="ECO:0000256" key="5">
    <source>
        <dbReference type="ARBA" id="ARBA00023235"/>
    </source>
</evidence>
<sequence>MSTLIEPSSSSPPALSSTNTIPYGPLSFEESVLTTRCKISRLRPHQLQHARDLDAGHNLLLTIGTGQGKTVVLFSPMILADIRGEMGYGLVVAPTKNLVDQLATVGCSFGLHVEAIHEDSLREAQMKNIDLFKKWTSLRGISIAVMSPQMINSARMHILLSDIKLRSAICWFMIDEVHLIDDKTTIFMKSYDALRPMRSRLPSSTIFAGFTGSSSRQGAIRIAKALGFQEGHYVDARYSLDRPHIKTIVRPLKHAVSGFEFRDLAFLIPFRMSSASDITQTLVFARTINTGHRIMSFLDQLIPPSIPSRDRLIRLYNALLPPSDCEELKRDFIAGHLRIAVVTDTCTYGFDLSSVRRVVLFDVVPSVEKFTQQKGRAGRDGQPAEAIIFRPSWATTCSLPDKPSAKAKADAERRAKLPPHLVRILNPTTELCERAAELQYYGELCDSSLKSCCGTHEPEPQNSRDDEIASQWQKYFHEIAAMETSSNFSGLRTDGTYKVLDIHSKNALRARLIVWRRRQWAVERATDGSQSGIPDVFFLPTHLLENLVSRAHLCSTRERFGRVLSEWRYMDTHGNTLFQQLTSILIELNLSRNPVALQDDCVMTESHTTSQRPPLSPQKNRNTTNYQALPVTPPKHRSKRRYHPSPQKSMQDLQNMDGIDAVGVSPIKKRSRPSFTTFIHYIPPVGTAVYNQLPQTSASSTKDDPFV</sequence>
<comment type="similarity">
    <text evidence="1">Belongs to the helicase family. RecQ subfamily.</text>
</comment>
<proteinExistence type="inferred from homology"/>
<keyword evidence="3" id="KW-0067">ATP-binding</keyword>
<feature type="compositionally biased region" description="Low complexity" evidence="9">
    <location>
        <begin position="7"/>
        <end position="17"/>
    </location>
</feature>
<dbReference type="PANTHER" id="PTHR13710:SF153">
    <property type="entry name" value="RECQ-LIKE DNA HELICASE BLM"/>
    <property type="match status" value="1"/>
</dbReference>
<keyword evidence="13" id="KW-1185">Reference proteome</keyword>
<keyword evidence="4" id="KW-0238">DNA-binding</keyword>
<dbReference type="Pfam" id="PF00270">
    <property type="entry name" value="DEAD"/>
    <property type="match status" value="1"/>
</dbReference>
<dbReference type="GO" id="GO:0043138">
    <property type="term" value="F:3'-5' DNA helicase activity"/>
    <property type="evidence" value="ECO:0007669"/>
    <property type="project" value="UniProtKB-EC"/>
</dbReference>
<evidence type="ECO:0000256" key="1">
    <source>
        <dbReference type="ARBA" id="ARBA00005446"/>
    </source>
</evidence>
<evidence type="ECO:0000256" key="8">
    <source>
        <dbReference type="ARBA" id="ARBA00034808"/>
    </source>
</evidence>
<dbReference type="OrthoDB" id="10261556at2759"/>
<feature type="compositionally biased region" description="Basic residues" evidence="9">
    <location>
        <begin position="634"/>
        <end position="643"/>
    </location>
</feature>
<dbReference type="InterPro" id="IPR027417">
    <property type="entry name" value="P-loop_NTPase"/>
</dbReference>
<dbReference type="EMBL" id="KN882018">
    <property type="protein sequence ID" value="KIY46990.1"/>
    <property type="molecule type" value="Genomic_DNA"/>
</dbReference>
<evidence type="ECO:0000256" key="9">
    <source>
        <dbReference type="SAM" id="MobiDB-lite"/>
    </source>
</evidence>
<name>A0A0D7A8D8_9AGAR</name>
<dbReference type="PANTHER" id="PTHR13710">
    <property type="entry name" value="DNA HELICASE RECQ FAMILY MEMBER"/>
    <property type="match status" value="1"/>
</dbReference>
<feature type="domain" description="Helicase ATP-binding" evidence="10">
    <location>
        <begin position="50"/>
        <end position="232"/>
    </location>
</feature>
<dbReference type="GO" id="GO:0005524">
    <property type="term" value="F:ATP binding"/>
    <property type="evidence" value="ECO:0007669"/>
    <property type="project" value="UniProtKB-KW"/>
</dbReference>
<comment type="catalytic activity">
    <reaction evidence="7">
        <text>Couples ATP hydrolysis with the unwinding of duplex DNA by translocating in the 3'-5' direction.</text>
        <dbReference type="EC" id="5.6.2.4"/>
    </reaction>
</comment>
<feature type="region of interest" description="Disordered" evidence="9">
    <location>
        <begin position="603"/>
        <end position="658"/>
    </location>
</feature>
<evidence type="ECO:0000259" key="10">
    <source>
        <dbReference type="PROSITE" id="PS51192"/>
    </source>
</evidence>
<dbReference type="GO" id="GO:0005694">
    <property type="term" value="C:chromosome"/>
    <property type="evidence" value="ECO:0007669"/>
    <property type="project" value="TreeGrafter"/>
</dbReference>
<dbReference type="GO" id="GO:0009378">
    <property type="term" value="F:four-way junction helicase activity"/>
    <property type="evidence" value="ECO:0007669"/>
    <property type="project" value="TreeGrafter"/>
</dbReference>
<feature type="region of interest" description="Disordered" evidence="9">
    <location>
        <begin position="1"/>
        <end position="20"/>
    </location>
</feature>
<dbReference type="PROSITE" id="PS51192">
    <property type="entry name" value="HELICASE_ATP_BIND_1"/>
    <property type="match status" value="1"/>
</dbReference>
<dbReference type="SMART" id="SM00490">
    <property type="entry name" value="HELICc"/>
    <property type="match status" value="1"/>
</dbReference>
<dbReference type="AlphaFoldDB" id="A0A0D7A8D8"/>
<evidence type="ECO:0000256" key="4">
    <source>
        <dbReference type="ARBA" id="ARBA00023125"/>
    </source>
</evidence>
<evidence type="ECO:0000256" key="6">
    <source>
        <dbReference type="ARBA" id="ARBA00023242"/>
    </source>
</evidence>
<dbReference type="SMART" id="SM00487">
    <property type="entry name" value="DEXDc"/>
    <property type="match status" value="1"/>
</dbReference>
<evidence type="ECO:0000259" key="11">
    <source>
        <dbReference type="PROSITE" id="PS51194"/>
    </source>
</evidence>
<dbReference type="InterPro" id="IPR011545">
    <property type="entry name" value="DEAD/DEAH_box_helicase_dom"/>
</dbReference>
<accession>A0A0D7A8D8</accession>
<dbReference type="SUPFAM" id="SSF52540">
    <property type="entry name" value="P-loop containing nucleoside triphosphate hydrolases"/>
    <property type="match status" value="1"/>
</dbReference>
<dbReference type="GO" id="GO:0000724">
    <property type="term" value="P:double-strand break repair via homologous recombination"/>
    <property type="evidence" value="ECO:0007669"/>
    <property type="project" value="TreeGrafter"/>
</dbReference>
<dbReference type="PROSITE" id="PS51194">
    <property type="entry name" value="HELICASE_CTER"/>
    <property type="match status" value="1"/>
</dbReference>
<keyword evidence="12" id="KW-0378">Hydrolase</keyword>
<dbReference type="InterPro" id="IPR001650">
    <property type="entry name" value="Helicase_C-like"/>
</dbReference>
<dbReference type="InterPro" id="IPR014001">
    <property type="entry name" value="Helicase_ATP-bd"/>
</dbReference>
<evidence type="ECO:0000256" key="2">
    <source>
        <dbReference type="ARBA" id="ARBA00022741"/>
    </source>
</evidence>
<feature type="domain" description="Helicase C-terminal" evidence="11">
    <location>
        <begin position="260"/>
        <end position="437"/>
    </location>
</feature>
<organism evidence="12 13">
    <name type="scientific">Fistulina hepatica ATCC 64428</name>
    <dbReference type="NCBI Taxonomy" id="1128425"/>
    <lineage>
        <taxon>Eukaryota</taxon>
        <taxon>Fungi</taxon>
        <taxon>Dikarya</taxon>
        <taxon>Basidiomycota</taxon>
        <taxon>Agaricomycotina</taxon>
        <taxon>Agaricomycetes</taxon>
        <taxon>Agaricomycetidae</taxon>
        <taxon>Agaricales</taxon>
        <taxon>Fistulinaceae</taxon>
        <taxon>Fistulina</taxon>
    </lineage>
</organism>
<feature type="compositionally biased region" description="Polar residues" evidence="9">
    <location>
        <begin position="605"/>
        <end position="627"/>
    </location>
</feature>
<dbReference type="Gene3D" id="3.40.50.300">
    <property type="entry name" value="P-loop containing nucleotide triphosphate hydrolases"/>
    <property type="match status" value="2"/>
</dbReference>